<comment type="caution">
    <text evidence="2">The sequence shown here is derived from an EMBL/GenBank/DDBJ whole genome shotgun (WGS) entry which is preliminary data.</text>
</comment>
<keyword evidence="3" id="KW-1185">Reference proteome</keyword>
<dbReference type="AlphaFoldDB" id="A0A1D2MBQ6"/>
<evidence type="ECO:0000313" key="3">
    <source>
        <dbReference type="Proteomes" id="UP000094527"/>
    </source>
</evidence>
<proteinExistence type="predicted"/>
<accession>A0A1D2MBQ6</accession>
<evidence type="ECO:0000256" key="1">
    <source>
        <dbReference type="SAM" id="SignalP"/>
    </source>
</evidence>
<feature type="signal peptide" evidence="1">
    <location>
        <begin position="1"/>
        <end position="26"/>
    </location>
</feature>
<keyword evidence="1" id="KW-0732">Signal</keyword>
<dbReference type="EMBL" id="LJIJ01001987">
    <property type="protein sequence ID" value="ODM90400.1"/>
    <property type="molecule type" value="Genomic_DNA"/>
</dbReference>
<reference evidence="2 3" key="1">
    <citation type="journal article" date="2016" name="Genome Biol. Evol.">
        <title>Gene Family Evolution Reflects Adaptation to Soil Environmental Stressors in the Genome of the Collembolan Orchesella cincta.</title>
        <authorList>
            <person name="Faddeeva-Vakhrusheva A."/>
            <person name="Derks M.F."/>
            <person name="Anvar S.Y."/>
            <person name="Agamennone V."/>
            <person name="Suring W."/>
            <person name="Smit S."/>
            <person name="van Straalen N.M."/>
            <person name="Roelofs D."/>
        </authorList>
    </citation>
    <scope>NUCLEOTIDE SEQUENCE [LARGE SCALE GENOMIC DNA]</scope>
    <source>
        <tissue evidence="2">Mixed pool</tissue>
    </source>
</reference>
<name>A0A1D2MBQ6_ORCCI</name>
<evidence type="ECO:0000313" key="2">
    <source>
        <dbReference type="EMBL" id="ODM90400.1"/>
    </source>
</evidence>
<sequence>MQMPMKFHSTCSLLVLIFVLMTCYDGKSHSANGIKCWKCKPNGECDKERTGESVDCHNGICFTQEVRELYEGYSIYKSCDTSHSSADIKTGSCDFSRPEMTKCYCKNVDNCNKYKIELVDETGKEVATQGPVSSSSGTLRRGLISGIVGFCALIKQI</sequence>
<protein>
    <submittedName>
        <fullName evidence="2">Uncharacterized protein</fullName>
    </submittedName>
</protein>
<feature type="chain" id="PRO_5008903781" evidence="1">
    <location>
        <begin position="27"/>
        <end position="157"/>
    </location>
</feature>
<organism evidence="2 3">
    <name type="scientific">Orchesella cincta</name>
    <name type="common">Springtail</name>
    <name type="synonym">Podura cincta</name>
    <dbReference type="NCBI Taxonomy" id="48709"/>
    <lineage>
        <taxon>Eukaryota</taxon>
        <taxon>Metazoa</taxon>
        <taxon>Ecdysozoa</taxon>
        <taxon>Arthropoda</taxon>
        <taxon>Hexapoda</taxon>
        <taxon>Collembola</taxon>
        <taxon>Entomobryomorpha</taxon>
        <taxon>Entomobryoidea</taxon>
        <taxon>Orchesellidae</taxon>
        <taxon>Orchesellinae</taxon>
        <taxon>Orchesella</taxon>
    </lineage>
</organism>
<dbReference type="Proteomes" id="UP000094527">
    <property type="component" value="Unassembled WGS sequence"/>
</dbReference>
<gene>
    <name evidence="2" type="ORF">Ocin01_16280</name>
</gene>